<sequence>MGIRFGGSRSCNSFYGCYDAFDAKHKDSGSYVSLYHIDLVSVSRFLPIGNVPVKSKPRPSRSFPLVATSRRYNGLDSWTG</sequence>
<comment type="caution">
    <text evidence="1">The sequence shown here is derived from an EMBL/GenBank/DDBJ whole genome shotgun (WGS) entry which is preliminary data.</text>
</comment>
<protein>
    <submittedName>
        <fullName evidence="1">Uncharacterized protein</fullName>
    </submittedName>
</protein>
<accession>A0ABQ1YCV5</accession>
<proteinExistence type="predicted"/>
<gene>
    <name evidence="1" type="ORF">GCM10008013_19290</name>
</gene>
<reference evidence="2" key="1">
    <citation type="journal article" date="2019" name="Int. J. Syst. Evol. Microbiol.">
        <title>The Global Catalogue of Microorganisms (GCM) 10K type strain sequencing project: providing services to taxonomists for standard genome sequencing and annotation.</title>
        <authorList>
            <consortium name="The Broad Institute Genomics Platform"/>
            <consortium name="The Broad Institute Genome Sequencing Center for Infectious Disease"/>
            <person name="Wu L."/>
            <person name="Ma J."/>
        </authorList>
    </citation>
    <scope>NUCLEOTIDE SEQUENCE [LARGE SCALE GENOMIC DNA]</scope>
    <source>
        <strain evidence="2">CGMCC 1.12769</strain>
    </source>
</reference>
<name>A0ABQ1YCV5_9BACL</name>
<dbReference type="EMBL" id="BMFT01000001">
    <property type="protein sequence ID" value="GGH21415.1"/>
    <property type="molecule type" value="Genomic_DNA"/>
</dbReference>
<evidence type="ECO:0000313" key="1">
    <source>
        <dbReference type="EMBL" id="GGH21415.1"/>
    </source>
</evidence>
<keyword evidence="2" id="KW-1185">Reference proteome</keyword>
<dbReference type="Proteomes" id="UP000659344">
    <property type="component" value="Unassembled WGS sequence"/>
</dbReference>
<evidence type="ECO:0000313" key="2">
    <source>
        <dbReference type="Proteomes" id="UP000659344"/>
    </source>
</evidence>
<organism evidence="1 2">
    <name type="scientific">Paenibacillus segetis</name>
    <dbReference type="NCBI Taxonomy" id="1325360"/>
    <lineage>
        <taxon>Bacteria</taxon>
        <taxon>Bacillati</taxon>
        <taxon>Bacillota</taxon>
        <taxon>Bacilli</taxon>
        <taxon>Bacillales</taxon>
        <taxon>Paenibacillaceae</taxon>
        <taxon>Paenibacillus</taxon>
    </lineage>
</organism>